<name>A0A4S8NS60_9HYPH</name>
<evidence type="ECO:0000313" key="3">
    <source>
        <dbReference type="Proteomes" id="UP000308828"/>
    </source>
</evidence>
<dbReference type="Pfam" id="PF10006">
    <property type="entry name" value="DUF2249"/>
    <property type="match status" value="1"/>
</dbReference>
<organism evidence="2 3">
    <name type="scientific">Peteryoungia ipomoeae</name>
    <dbReference type="NCBI Taxonomy" id="1210932"/>
    <lineage>
        <taxon>Bacteria</taxon>
        <taxon>Pseudomonadati</taxon>
        <taxon>Pseudomonadota</taxon>
        <taxon>Alphaproteobacteria</taxon>
        <taxon>Hyphomicrobiales</taxon>
        <taxon>Rhizobiaceae</taxon>
        <taxon>Peteryoungia</taxon>
    </lineage>
</organism>
<keyword evidence="3" id="KW-1185">Reference proteome</keyword>
<protein>
    <submittedName>
        <fullName evidence="2">DUF2249 domain-containing protein</fullName>
    </submittedName>
</protein>
<dbReference type="EMBL" id="STGV01000008">
    <property type="protein sequence ID" value="THV20187.1"/>
    <property type="molecule type" value="Genomic_DNA"/>
</dbReference>
<evidence type="ECO:0000259" key="1">
    <source>
        <dbReference type="Pfam" id="PF10006"/>
    </source>
</evidence>
<dbReference type="OrthoDB" id="8451629at2"/>
<feature type="domain" description="DUF2249" evidence="1">
    <location>
        <begin position="11"/>
        <end position="79"/>
    </location>
</feature>
<gene>
    <name evidence="2" type="ORF">FAA97_19270</name>
</gene>
<dbReference type="RefSeq" id="WP_136600204.1">
    <property type="nucleotide sequence ID" value="NZ_STGV01000008.1"/>
</dbReference>
<proteinExistence type="predicted"/>
<evidence type="ECO:0000313" key="2">
    <source>
        <dbReference type="EMBL" id="THV20187.1"/>
    </source>
</evidence>
<reference evidence="2 3" key="1">
    <citation type="submission" date="2019-04" db="EMBL/GenBank/DDBJ databases">
        <title>Genome sequence of strain shin9-1.</title>
        <authorList>
            <person name="Gao J."/>
            <person name="Sun J."/>
        </authorList>
    </citation>
    <scope>NUCLEOTIDE SEQUENCE [LARGE SCALE GENOMIC DNA]</scope>
    <source>
        <strain evidence="3">shin9-1</strain>
    </source>
</reference>
<dbReference type="AlphaFoldDB" id="A0A4S8NS60"/>
<dbReference type="InterPro" id="IPR018720">
    <property type="entry name" value="DUF2249"/>
</dbReference>
<sequence>MTVAEDHILKIDVREIPRPERHPRIFGMLNSLVPGYDLILTVDHDPVPLYYHLEMHYDGMFDWEYLSRGPEIWEVRIQRRKHEGCNCNCGGGH</sequence>
<accession>A0A4S8NS60</accession>
<comment type="caution">
    <text evidence="2">The sequence shown here is derived from an EMBL/GenBank/DDBJ whole genome shotgun (WGS) entry which is preliminary data.</text>
</comment>
<dbReference type="Proteomes" id="UP000308828">
    <property type="component" value="Unassembled WGS sequence"/>
</dbReference>